<protein>
    <submittedName>
        <fullName evidence="1">Uncharacterized protein</fullName>
    </submittedName>
</protein>
<keyword evidence="2" id="KW-1185">Reference proteome</keyword>
<evidence type="ECO:0000313" key="2">
    <source>
        <dbReference type="Proteomes" id="UP000010792"/>
    </source>
</evidence>
<dbReference type="AlphaFoldDB" id="L0NNJ5"/>
<dbReference type="KEGG" id="rht:NT26_p10037"/>
<keyword evidence="1" id="KW-0614">Plasmid</keyword>
<dbReference type="EMBL" id="FO082821">
    <property type="protein sequence ID" value="CCF22062.1"/>
    <property type="molecule type" value="Genomic_DNA"/>
</dbReference>
<organism evidence="1 2">
    <name type="scientific">Pseudorhizobium banfieldiae</name>
    <dbReference type="NCBI Taxonomy" id="1125847"/>
    <lineage>
        <taxon>Bacteria</taxon>
        <taxon>Pseudomonadati</taxon>
        <taxon>Pseudomonadota</taxon>
        <taxon>Alphaproteobacteria</taxon>
        <taxon>Hyphomicrobiales</taxon>
        <taxon>Rhizobiaceae</taxon>
        <taxon>Rhizobium/Agrobacterium group</taxon>
        <taxon>Pseudorhizobium</taxon>
    </lineage>
</organism>
<geneLocation type="plasmid" evidence="1 2">
    <name>NT26_p1</name>
</geneLocation>
<sequence>MAGSTLVLQLGLNLLSAVSDCVNGFLPLQGHLRGEVYAKHLFMEW</sequence>
<evidence type="ECO:0000313" key="1">
    <source>
        <dbReference type="EMBL" id="CCF22062.1"/>
    </source>
</evidence>
<accession>L0NNJ5</accession>
<name>L0NNJ5_9HYPH</name>
<proteinExistence type="predicted"/>
<dbReference type="Proteomes" id="UP000010792">
    <property type="component" value="Plasmid NT26_p1"/>
</dbReference>
<gene>
    <name evidence="1" type="ORF">NT26_p10037</name>
</gene>
<reference evidence="1 2" key="1">
    <citation type="journal article" date="2013" name="Genome Biol. Evol.">
        <title>Life in an arsenic-containing gold mine: genome and physiology of the autotrophic arsenite-oxidizing bacterium rhizobium sp. NT-26.</title>
        <authorList>
            <person name="Andres J."/>
            <person name="Arsene-Ploetze F."/>
            <person name="Barbe V."/>
            <person name="Brochier-Armanet C."/>
            <person name="Cleiss-Arnold J."/>
            <person name="Coppee J.Y."/>
            <person name="Dillies M.A."/>
            <person name="Geist"/>
            <person name="L"/>
            <person name="Joublin A."/>
            <person name="Koechler S."/>
            <person name="Lassalle F."/>
            <person name="Marchal M."/>
            <person name="Medigue C."/>
            <person name="Muller D."/>
            <person name="Nesme X."/>
            <person name="Plewniak F."/>
            <person name="Proux C."/>
            <person name="Ramirez-Bahena M.H."/>
            <person name="Schenowitz C."/>
            <person name="Sismeiro O."/>
            <person name="Vallenet D."/>
            <person name="Santini J.M."/>
            <person name="Bertin P.N."/>
        </authorList>
    </citation>
    <scope>NUCLEOTIDE SEQUENCE [LARGE SCALE GENOMIC DNA]</scope>
    <source>
        <strain evidence="1 2">NT-26</strain>
        <plasmid evidence="1 2">NT26_p1</plasmid>
    </source>
</reference>